<dbReference type="Proteomes" id="UP000004277">
    <property type="component" value="Unassembled WGS sequence"/>
</dbReference>
<dbReference type="EMBL" id="AKCV02000025">
    <property type="protein sequence ID" value="TMS57262.1"/>
    <property type="molecule type" value="Genomic_DNA"/>
</dbReference>
<evidence type="ECO:0000313" key="1">
    <source>
        <dbReference type="EMBL" id="TMS57262.1"/>
    </source>
</evidence>
<gene>
    <name evidence="1" type="ORF">MW7_015070</name>
</gene>
<evidence type="ECO:0000313" key="2">
    <source>
        <dbReference type="Proteomes" id="UP000004277"/>
    </source>
</evidence>
<proteinExistence type="predicted"/>
<sequence>MTPRVAVQTAAWATTLVLLSTTSHAAGGDKPADLQRGAAIYERCVACHAFEYNRTGPRHCGLFGRRAGTVPGFQYSAAMRQSNIVWNEQTLDVFLKSPMTAVPGTSMGYAGIADAGERKALIGYLKHEGESARCRK</sequence>
<organism evidence="1 2">
    <name type="scientific">Imbroritus primus</name>
    <dbReference type="NCBI Taxonomy" id="3058603"/>
    <lineage>
        <taxon>Bacteria</taxon>
        <taxon>Pseudomonadati</taxon>
        <taxon>Pseudomonadota</taxon>
        <taxon>Betaproteobacteria</taxon>
        <taxon>Burkholderiales</taxon>
        <taxon>Burkholderiaceae</taxon>
        <taxon>Imbroritus</taxon>
    </lineage>
</organism>
<keyword evidence="2" id="KW-1185">Reference proteome</keyword>
<reference evidence="1" key="1">
    <citation type="submission" date="2019-05" db="EMBL/GenBank/DDBJ databases">
        <title>Revised genome assembly of Burkholderiaceae (previously Ralstonia) sp. PBA.</title>
        <authorList>
            <person name="Gan H.M."/>
        </authorList>
    </citation>
    <scope>NUCLEOTIDE SEQUENCE</scope>
    <source>
        <strain evidence="1">PBA</strain>
    </source>
</reference>
<accession>A0ACD3SM56</accession>
<name>A0ACD3SM56_9BURK</name>
<protein>
    <submittedName>
        <fullName evidence="1">C-type cytochrome</fullName>
    </submittedName>
</protein>
<comment type="caution">
    <text evidence="1">The sequence shown here is derived from an EMBL/GenBank/DDBJ whole genome shotgun (WGS) entry which is preliminary data.</text>
</comment>